<dbReference type="PRINTS" id="PR00929">
    <property type="entry name" value="ATHOOK"/>
</dbReference>
<dbReference type="OMA" id="WEARYES"/>
<evidence type="ECO:0000313" key="3">
    <source>
        <dbReference type="Proteomes" id="UP000054516"/>
    </source>
</evidence>
<feature type="region of interest" description="Disordered" evidence="1">
    <location>
        <begin position="52"/>
        <end position="94"/>
    </location>
</feature>
<evidence type="ECO:0000313" key="2">
    <source>
        <dbReference type="EMBL" id="GAW26442.1"/>
    </source>
</evidence>
<feature type="compositionally biased region" description="Basic residues" evidence="1">
    <location>
        <begin position="613"/>
        <end position="622"/>
    </location>
</feature>
<feature type="region of interest" description="Disordered" evidence="1">
    <location>
        <begin position="498"/>
        <end position="731"/>
    </location>
</feature>
<dbReference type="GO" id="GO:0003677">
    <property type="term" value="F:DNA binding"/>
    <property type="evidence" value="ECO:0007669"/>
    <property type="project" value="InterPro"/>
</dbReference>
<feature type="compositionally biased region" description="Basic and acidic residues" evidence="1">
    <location>
        <begin position="523"/>
        <end position="540"/>
    </location>
</feature>
<feature type="compositionally biased region" description="Basic residues" evidence="1">
    <location>
        <begin position="720"/>
        <end position="731"/>
    </location>
</feature>
<dbReference type="InterPro" id="IPR017956">
    <property type="entry name" value="AT_hook_DNA-bd_motif"/>
</dbReference>
<gene>
    <name evidence="2" type="ORF">SAMD00023353_3200500</name>
</gene>
<organism evidence="2">
    <name type="scientific">Rosellinia necatrix</name>
    <name type="common">White root-rot fungus</name>
    <dbReference type="NCBI Taxonomy" id="77044"/>
    <lineage>
        <taxon>Eukaryota</taxon>
        <taxon>Fungi</taxon>
        <taxon>Dikarya</taxon>
        <taxon>Ascomycota</taxon>
        <taxon>Pezizomycotina</taxon>
        <taxon>Sordariomycetes</taxon>
        <taxon>Xylariomycetidae</taxon>
        <taxon>Xylariales</taxon>
        <taxon>Xylariaceae</taxon>
        <taxon>Rosellinia</taxon>
    </lineage>
</organism>
<accession>A0A1S8A8Z2</accession>
<dbReference type="AlphaFoldDB" id="A0A1S8A8Z2"/>
<dbReference type="EMBL" id="DF977477">
    <property type="protein sequence ID" value="GAW26442.1"/>
    <property type="molecule type" value="Genomic_DNA"/>
</dbReference>
<reference evidence="2" key="1">
    <citation type="submission" date="2016-03" db="EMBL/GenBank/DDBJ databases">
        <title>Draft genome sequence of Rosellinia necatrix.</title>
        <authorList>
            <person name="Kanematsu S."/>
        </authorList>
    </citation>
    <scope>NUCLEOTIDE SEQUENCE [LARGE SCALE GENOMIC DNA]</scope>
    <source>
        <strain evidence="2">W97</strain>
    </source>
</reference>
<dbReference type="Proteomes" id="UP000054516">
    <property type="component" value="Unassembled WGS sequence"/>
</dbReference>
<proteinExistence type="predicted"/>
<feature type="compositionally biased region" description="Low complexity" evidence="1">
    <location>
        <begin position="687"/>
        <end position="706"/>
    </location>
</feature>
<evidence type="ECO:0000256" key="1">
    <source>
        <dbReference type="SAM" id="MobiDB-lite"/>
    </source>
</evidence>
<feature type="compositionally biased region" description="Low complexity" evidence="1">
    <location>
        <begin position="667"/>
        <end position="678"/>
    </location>
</feature>
<dbReference type="OrthoDB" id="5137723at2759"/>
<feature type="region of interest" description="Disordered" evidence="1">
    <location>
        <begin position="1"/>
        <end position="20"/>
    </location>
</feature>
<feature type="compositionally biased region" description="Gly residues" evidence="1">
    <location>
        <begin position="506"/>
        <end position="515"/>
    </location>
</feature>
<protein>
    <submittedName>
        <fullName evidence="2">Putative AT hook-like protein</fullName>
    </submittedName>
</protein>
<sequence>MEVYIDPGDAHPPQTEGDSPIDILSSIAGNHNWHSLSPSCLSRTVALADEIESKASSSPLPEEAEEDPSVAVTASRPEPPRPLEETPPQTPPPLQLTMDEIAAILRRPFDPAEGRYITQTMCEYVAPLKVYHWEARYESDRVKRHMLSGGGGGGGGGGQQQQLSGIFAGAEGARRLDVLVRHNIKRRWTRLGIWNPAWGFAGRRRGAPGDDDDAWWRWRWTWQPEDTARGRRQLYRYASGLVSDALVMHQLRQEQRRLGNGHNDDDDDDGGGGSGRHAPVMPRPRVGRQTAAERARSFLVSRPWFVYRLETTLQEARCRRLRPADRARLGWEPEGRVRRRWEARGDWEDGGPRRCPSCVSWKWRRESPSPEPEDLAPLGRARRGPLEVARDMGFTPSEVGELEAIDLENAENELVFPGQSPDADALARAASRGWHAPPYEDAVNGFAQEEEAAVGFSQQEAPVGSFAREEALASNFAQEEDEASGRVSDWLHAIEDDGHVRSAGAVRGGGGGDGDLGSESENDENKDPDGENKPPRERGPPVRHRGNALGPRRAAYPPPPAPRQQPDDALGFLMRRRPPPSPVSRSSTVVPAAGTKRRAEEPVPSQTAAAPPNKRRRGRPRRVAAVAQHPPSEDGNGRAEEEEEEKEETARPKRGRGRPRKKDENGSAAVRSAAAAAGTKEKKGKKTPAAPRAPATATATATATAGDGDGGGRARAPVAPRRRPGRPRKQA</sequence>
<name>A0A1S8A8Z2_ROSNE</name>
<feature type="region of interest" description="Disordered" evidence="1">
    <location>
        <begin position="257"/>
        <end position="289"/>
    </location>
</feature>
<keyword evidence="3" id="KW-1185">Reference proteome</keyword>